<evidence type="ECO:0008006" key="5">
    <source>
        <dbReference type="Google" id="ProtNLM"/>
    </source>
</evidence>
<keyword evidence="1 2" id="KW-0193">Cuticle</keyword>
<evidence type="ECO:0000313" key="4">
    <source>
        <dbReference type="EMBL" id="KAL0266857.1"/>
    </source>
</evidence>
<dbReference type="Pfam" id="PF00379">
    <property type="entry name" value="Chitin_bind_4"/>
    <property type="match status" value="1"/>
</dbReference>
<evidence type="ECO:0000256" key="1">
    <source>
        <dbReference type="ARBA" id="ARBA00022460"/>
    </source>
</evidence>
<organism evidence="4">
    <name type="scientific">Menopon gallinae</name>
    <name type="common">poultry shaft louse</name>
    <dbReference type="NCBI Taxonomy" id="328185"/>
    <lineage>
        <taxon>Eukaryota</taxon>
        <taxon>Metazoa</taxon>
        <taxon>Ecdysozoa</taxon>
        <taxon>Arthropoda</taxon>
        <taxon>Hexapoda</taxon>
        <taxon>Insecta</taxon>
        <taxon>Pterygota</taxon>
        <taxon>Neoptera</taxon>
        <taxon>Paraneoptera</taxon>
        <taxon>Psocodea</taxon>
        <taxon>Troctomorpha</taxon>
        <taxon>Phthiraptera</taxon>
        <taxon>Amblycera</taxon>
        <taxon>Menoponidae</taxon>
        <taxon>Menopon</taxon>
    </lineage>
</organism>
<dbReference type="PANTHER" id="PTHR12236">
    <property type="entry name" value="STRUCTURAL CONTITUENT OF CUTICLE"/>
    <property type="match status" value="1"/>
</dbReference>
<feature type="chain" id="PRO_5043340683" description="Cuticle protein 19" evidence="3">
    <location>
        <begin position="17"/>
        <end position="122"/>
    </location>
</feature>
<dbReference type="InterPro" id="IPR051217">
    <property type="entry name" value="Insect_Cuticle_Struc_Prot"/>
</dbReference>
<dbReference type="PROSITE" id="PS51155">
    <property type="entry name" value="CHIT_BIND_RR_2"/>
    <property type="match status" value="1"/>
</dbReference>
<dbReference type="PRINTS" id="PR00947">
    <property type="entry name" value="CUTICLE"/>
</dbReference>
<keyword evidence="3" id="KW-0732">Signal</keyword>
<dbReference type="AlphaFoldDB" id="A0AAW2HAT6"/>
<dbReference type="GO" id="GO:0005615">
    <property type="term" value="C:extracellular space"/>
    <property type="evidence" value="ECO:0007669"/>
    <property type="project" value="TreeGrafter"/>
</dbReference>
<accession>A0AAW2HAT6</accession>
<dbReference type="GO" id="GO:0031012">
    <property type="term" value="C:extracellular matrix"/>
    <property type="evidence" value="ECO:0007669"/>
    <property type="project" value="TreeGrafter"/>
</dbReference>
<dbReference type="PANTHER" id="PTHR12236:SF95">
    <property type="entry name" value="CUTICULAR PROTEIN 76BD, ISOFORM C-RELATED"/>
    <property type="match status" value="1"/>
</dbReference>
<dbReference type="GO" id="GO:0042302">
    <property type="term" value="F:structural constituent of cuticle"/>
    <property type="evidence" value="ECO:0007669"/>
    <property type="project" value="UniProtKB-UniRule"/>
</dbReference>
<reference evidence="4" key="1">
    <citation type="journal article" date="2024" name="Gigascience">
        <title>Chromosome-level genome of the poultry shaft louse Menopon gallinae provides insight into the host-switching and adaptive evolution of parasitic lice.</title>
        <authorList>
            <person name="Xu Y."/>
            <person name="Ma L."/>
            <person name="Liu S."/>
            <person name="Liang Y."/>
            <person name="Liu Q."/>
            <person name="He Z."/>
            <person name="Tian L."/>
            <person name="Duan Y."/>
            <person name="Cai W."/>
            <person name="Li H."/>
            <person name="Song F."/>
        </authorList>
    </citation>
    <scope>NUCLEOTIDE SEQUENCE</scope>
    <source>
        <strain evidence="4">Cailab_2023a</strain>
    </source>
</reference>
<sequence>MLKLLVCLSIAAIAVAFPIENHIDYHAPAKYNYEYKVHDPHTHDMKSQWEKRIGDKVVGQYKLVEPDGTIRIVDYTADKHNGFNAVVRREGHAKHPQFYHHHGESFYGGGEEGLGGYGDGFY</sequence>
<dbReference type="PROSITE" id="PS00233">
    <property type="entry name" value="CHIT_BIND_RR_1"/>
    <property type="match status" value="1"/>
</dbReference>
<evidence type="ECO:0000256" key="2">
    <source>
        <dbReference type="PROSITE-ProRule" id="PRU00497"/>
    </source>
</evidence>
<dbReference type="EMBL" id="JARGDH010000005">
    <property type="protein sequence ID" value="KAL0266857.1"/>
    <property type="molecule type" value="Genomic_DNA"/>
</dbReference>
<dbReference type="InterPro" id="IPR000618">
    <property type="entry name" value="Insect_cuticle"/>
</dbReference>
<evidence type="ECO:0000256" key="3">
    <source>
        <dbReference type="SAM" id="SignalP"/>
    </source>
</evidence>
<feature type="signal peptide" evidence="3">
    <location>
        <begin position="1"/>
        <end position="16"/>
    </location>
</feature>
<name>A0AAW2HAT6_9NEOP</name>
<dbReference type="InterPro" id="IPR031311">
    <property type="entry name" value="CHIT_BIND_RR_consensus"/>
</dbReference>
<gene>
    <name evidence="4" type="ORF">PYX00_009293</name>
</gene>
<protein>
    <recommendedName>
        <fullName evidence="5">Cuticle protein 19</fullName>
    </recommendedName>
</protein>
<proteinExistence type="predicted"/>
<comment type="caution">
    <text evidence="4">The sequence shown here is derived from an EMBL/GenBank/DDBJ whole genome shotgun (WGS) entry which is preliminary data.</text>
</comment>